<reference evidence="14" key="1">
    <citation type="journal article" date="2006" name="Science">
        <title>Ancient noncoding elements conserved in the human genome.</title>
        <authorList>
            <person name="Venkatesh B."/>
            <person name="Kirkness E.F."/>
            <person name="Loh Y.H."/>
            <person name="Halpern A.L."/>
            <person name="Lee A.P."/>
            <person name="Johnson J."/>
            <person name="Dandona N."/>
            <person name="Viswanathan L.D."/>
            <person name="Tay A."/>
            <person name="Venter J.C."/>
            <person name="Strausberg R.L."/>
            <person name="Brenner S."/>
        </authorList>
    </citation>
    <scope>NUCLEOTIDE SEQUENCE [LARGE SCALE GENOMIC DNA]</scope>
</reference>
<dbReference type="InParanoid" id="A0A4W3J8U6"/>
<evidence type="ECO:0000313" key="14">
    <source>
        <dbReference type="Proteomes" id="UP000314986"/>
    </source>
</evidence>
<keyword evidence="7" id="KW-0333">Golgi apparatus</keyword>
<reference evidence="13" key="5">
    <citation type="submission" date="2025-09" db="UniProtKB">
        <authorList>
            <consortium name="Ensembl"/>
        </authorList>
    </citation>
    <scope>IDENTIFICATION</scope>
</reference>
<evidence type="ECO:0000256" key="8">
    <source>
        <dbReference type="ARBA" id="ARBA00023136"/>
    </source>
</evidence>
<dbReference type="STRING" id="7868.ENSCMIP00000034513"/>
<evidence type="ECO:0000256" key="3">
    <source>
        <dbReference type="ARBA" id="ARBA00022679"/>
    </source>
</evidence>
<evidence type="ECO:0000256" key="5">
    <source>
        <dbReference type="ARBA" id="ARBA00022968"/>
    </source>
</evidence>
<keyword evidence="9" id="KW-0325">Glycoprotein</keyword>
<dbReference type="GeneTree" id="ENSGT00940000162986"/>
<keyword evidence="8" id="KW-0472">Membrane</keyword>
<keyword evidence="10" id="KW-0119">Carbohydrate metabolism</keyword>
<evidence type="ECO:0000313" key="13">
    <source>
        <dbReference type="Ensembl" id="ENSCMIP00000034513.1"/>
    </source>
</evidence>
<dbReference type="GO" id="GO:0005975">
    <property type="term" value="P:carbohydrate metabolic process"/>
    <property type="evidence" value="ECO:0007669"/>
    <property type="project" value="InterPro"/>
</dbReference>
<dbReference type="PIRSF" id="PIRSF005883">
    <property type="entry name" value="Carbohydrate_sulfotransferase"/>
    <property type="match status" value="1"/>
</dbReference>
<evidence type="ECO:0000256" key="2">
    <source>
        <dbReference type="ARBA" id="ARBA00005530"/>
    </source>
</evidence>
<dbReference type="InterPro" id="IPR016469">
    <property type="entry name" value="Carbohydrate_sulfotransferase"/>
</dbReference>
<evidence type="ECO:0000256" key="6">
    <source>
        <dbReference type="ARBA" id="ARBA00022989"/>
    </source>
</evidence>
<evidence type="ECO:0000256" key="11">
    <source>
        <dbReference type="RuleBase" id="RU361155"/>
    </source>
</evidence>
<dbReference type="RefSeq" id="XP_007887493.1">
    <property type="nucleotide sequence ID" value="XM_007889302.2"/>
</dbReference>
<dbReference type="InterPro" id="IPR027417">
    <property type="entry name" value="P-loop_NTPase"/>
</dbReference>
<dbReference type="InterPro" id="IPR000863">
    <property type="entry name" value="Sulfotransferase_dom"/>
</dbReference>
<keyword evidence="3 11" id="KW-0808">Transferase</keyword>
<comment type="similarity">
    <text evidence="2">Belongs to the sulfotransferase 1 family. Gal/GlcNAc/GalNAc subfamily.</text>
</comment>
<keyword evidence="6" id="KW-1133">Transmembrane helix</keyword>
<evidence type="ECO:0000256" key="4">
    <source>
        <dbReference type="ARBA" id="ARBA00022692"/>
    </source>
</evidence>
<dbReference type="SUPFAM" id="SSF52540">
    <property type="entry name" value="P-loop containing nucleoside triphosphate hydrolases"/>
    <property type="match status" value="1"/>
</dbReference>
<dbReference type="FunFam" id="3.40.50.300:FF:000703">
    <property type="entry name" value="Sulfotransferase"/>
    <property type="match status" value="1"/>
</dbReference>
<keyword evidence="14" id="KW-1185">Reference proteome</keyword>
<dbReference type="KEGG" id="cmk:103175980"/>
<dbReference type="Proteomes" id="UP000314986">
    <property type="component" value="Unassembled WGS sequence"/>
</dbReference>
<dbReference type="GO" id="GO:0006790">
    <property type="term" value="P:sulfur compound metabolic process"/>
    <property type="evidence" value="ECO:0007669"/>
    <property type="project" value="TreeGrafter"/>
</dbReference>
<evidence type="ECO:0000256" key="9">
    <source>
        <dbReference type="ARBA" id="ARBA00023180"/>
    </source>
</evidence>
<dbReference type="PANTHER" id="PTHR10704:SF4">
    <property type="entry name" value="CARBOHYDRATE SULFOTRANSFERASE 6"/>
    <property type="match status" value="1"/>
</dbReference>
<dbReference type="GO" id="GO:0006044">
    <property type="term" value="P:N-acetylglucosamine metabolic process"/>
    <property type="evidence" value="ECO:0007669"/>
    <property type="project" value="TreeGrafter"/>
</dbReference>
<name>A0A4W3J8U6_CALMI</name>
<dbReference type="GeneID" id="103175980"/>
<dbReference type="InterPro" id="IPR051135">
    <property type="entry name" value="Gal/GlcNAc/GalNAc_ST"/>
</dbReference>
<protein>
    <recommendedName>
        <fullName evidence="11">Sulfotransferase</fullName>
        <ecNumber evidence="11">2.8.2.-</ecNumber>
    </recommendedName>
</protein>
<dbReference type="OMA" id="VFLMIQT"/>
<dbReference type="OrthoDB" id="6138663at2759"/>
<evidence type="ECO:0000256" key="10">
    <source>
        <dbReference type="ARBA" id="ARBA00023277"/>
    </source>
</evidence>
<accession>A0A4W3J8U6</accession>
<evidence type="ECO:0000256" key="7">
    <source>
        <dbReference type="ARBA" id="ARBA00023034"/>
    </source>
</evidence>
<keyword evidence="5" id="KW-0735">Signal-anchor</keyword>
<evidence type="ECO:0000256" key="1">
    <source>
        <dbReference type="ARBA" id="ARBA00004323"/>
    </source>
</evidence>
<proteinExistence type="inferred from homology"/>
<keyword evidence="4" id="KW-0812">Transmembrane</keyword>
<dbReference type="PANTHER" id="PTHR10704">
    <property type="entry name" value="CARBOHYDRATE SULFOTRANSFERASE"/>
    <property type="match status" value="1"/>
</dbReference>
<feature type="domain" description="Sulfotransferase" evidence="12">
    <location>
        <begin position="44"/>
        <end position="357"/>
    </location>
</feature>
<reference evidence="13" key="4">
    <citation type="submission" date="2025-08" db="UniProtKB">
        <authorList>
            <consortium name="Ensembl"/>
        </authorList>
    </citation>
    <scope>IDENTIFICATION</scope>
</reference>
<dbReference type="Ensembl" id="ENSCMIT00000035031.1">
    <property type="protein sequence ID" value="ENSCMIP00000034513.1"/>
    <property type="gene ID" value="ENSCMIG00000014630.1"/>
</dbReference>
<gene>
    <name evidence="13" type="primary">chst6</name>
</gene>
<reference evidence="14" key="2">
    <citation type="journal article" date="2007" name="PLoS Biol.">
        <title>Survey sequencing and comparative analysis of the elephant shark (Callorhinchus milii) genome.</title>
        <authorList>
            <person name="Venkatesh B."/>
            <person name="Kirkness E.F."/>
            <person name="Loh Y.H."/>
            <person name="Halpern A.L."/>
            <person name="Lee A.P."/>
            <person name="Johnson J."/>
            <person name="Dandona N."/>
            <person name="Viswanathan L.D."/>
            <person name="Tay A."/>
            <person name="Venter J.C."/>
            <person name="Strausberg R.L."/>
            <person name="Brenner S."/>
        </authorList>
    </citation>
    <scope>NUCLEOTIDE SEQUENCE [LARGE SCALE GENOMIC DNA]</scope>
</reference>
<dbReference type="Pfam" id="PF00685">
    <property type="entry name" value="Sulfotransfer_1"/>
    <property type="match status" value="1"/>
</dbReference>
<dbReference type="EC" id="2.8.2.-" evidence="11"/>
<sequence length="397" mass="45774">MVRLNVLTISVATLIAIQSFALIIIYNKQKVVLTQTEARENKVHILILSSWRSGSSFVGQVFSQHPDVFYLMEPAWHVWVNMYQNSAKILQMAVRDLVRSTFLCDMSVFNVYMPEHKLISNLFQWDVSRALCSPPACDHYQRTDLTNYLTCKKHCNSSSFFKVEESCKTYSHVVLKEVRFFDLSALYPLLTDPSLNLKIIHLVRDPRAVIKSRDKSVAALLRDNAIILDTKGKAIDSKNAELSNYQAMMEICRSHIQIHESATKKAPDFLKKRYMMIRYEDLVKDPLSEISELYKFAELNLTAKLRSWIYNITHGEGTGSAFKITPRNAKNLSQAWRTVMPFANVLKVQDVCRGAMNVLGYRLVESEHEQKFLALDLVLPRKKYKFNWLNSDDQTSD</sequence>
<dbReference type="Gene3D" id="3.40.50.300">
    <property type="entry name" value="P-loop containing nucleotide triphosphate hydrolases"/>
    <property type="match status" value="1"/>
</dbReference>
<comment type="subcellular location">
    <subcellularLocation>
        <location evidence="1">Golgi apparatus membrane</location>
        <topology evidence="1">Single-pass type II membrane protein</topology>
    </subcellularLocation>
</comment>
<dbReference type="GO" id="GO:0001517">
    <property type="term" value="F:N-acetylglucosamine 6-O-sulfotransferase activity"/>
    <property type="evidence" value="ECO:0007669"/>
    <property type="project" value="TreeGrafter"/>
</dbReference>
<reference evidence="14" key="3">
    <citation type="journal article" date="2014" name="Nature">
        <title>Elephant shark genome provides unique insights into gnathostome evolution.</title>
        <authorList>
            <consortium name="International Elephant Shark Genome Sequencing Consortium"/>
            <person name="Venkatesh B."/>
            <person name="Lee A.P."/>
            <person name="Ravi V."/>
            <person name="Maurya A.K."/>
            <person name="Lian M.M."/>
            <person name="Swann J.B."/>
            <person name="Ohta Y."/>
            <person name="Flajnik M.F."/>
            <person name="Sutoh Y."/>
            <person name="Kasahara M."/>
            <person name="Hoon S."/>
            <person name="Gangu V."/>
            <person name="Roy S.W."/>
            <person name="Irimia M."/>
            <person name="Korzh V."/>
            <person name="Kondrychyn I."/>
            <person name="Lim Z.W."/>
            <person name="Tay B.H."/>
            <person name="Tohari S."/>
            <person name="Kong K.W."/>
            <person name="Ho S."/>
            <person name="Lorente-Galdos B."/>
            <person name="Quilez J."/>
            <person name="Marques-Bonet T."/>
            <person name="Raney B.J."/>
            <person name="Ingham P.W."/>
            <person name="Tay A."/>
            <person name="Hillier L.W."/>
            <person name="Minx P."/>
            <person name="Boehm T."/>
            <person name="Wilson R.K."/>
            <person name="Brenner S."/>
            <person name="Warren W.C."/>
        </authorList>
    </citation>
    <scope>NUCLEOTIDE SEQUENCE [LARGE SCALE GENOMIC DNA]</scope>
</reference>
<evidence type="ECO:0000259" key="12">
    <source>
        <dbReference type="Pfam" id="PF00685"/>
    </source>
</evidence>
<dbReference type="AlphaFoldDB" id="A0A4W3J8U6"/>
<organism evidence="13 14">
    <name type="scientific">Callorhinchus milii</name>
    <name type="common">Ghost shark</name>
    <dbReference type="NCBI Taxonomy" id="7868"/>
    <lineage>
        <taxon>Eukaryota</taxon>
        <taxon>Metazoa</taxon>
        <taxon>Chordata</taxon>
        <taxon>Craniata</taxon>
        <taxon>Vertebrata</taxon>
        <taxon>Chondrichthyes</taxon>
        <taxon>Holocephali</taxon>
        <taxon>Chimaeriformes</taxon>
        <taxon>Callorhinchidae</taxon>
        <taxon>Callorhinchus</taxon>
    </lineage>
</organism>
<dbReference type="GO" id="GO:0000139">
    <property type="term" value="C:Golgi membrane"/>
    <property type="evidence" value="ECO:0007669"/>
    <property type="project" value="UniProtKB-SubCell"/>
</dbReference>